<keyword evidence="1" id="KW-0175">Coiled coil</keyword>
<evidence type="ECO:0000256" key="1">
    <source>
        <dbReference type="SAM" id="Coils"/>
    </source>
</evidence>
<keyword evidence="3" id="KW-0472">Membrane</keyword>
<gene>
    <name evidence="4" type="ORF">Cboi02_000421100</name>
</gene>
<protein>
    <submittedName>
        <fullName evidence="4">Unnamed protein product</fullName>
    </submittedName>
</protein>
<dbReference type="EMBL" id="BSXN01001630">
    <property type="protein sequence ID" value="GME73871.1"/>
    <property type="molecule type" value="Genomic_DNA"/>
</dbReference>
<feature type="transmembrane region" description="Helical" evidence="3">
    <location>
        <begin position="412"/>
        <end position="432"/>
    </location>
</feature>
<comment type="caution">
    <text evidence="4">The sequence shown here is derived from an EMBL/GenBank/DDBJ whole genome shotgun (WGS) entry which is preliminary data.</text>
</comment>
<evidence type="ECO:0000313" key="5">
    <source>
        <dbReference type="Proteomes" id="UP001165120"/>
    </source>
</evidence>
<dbReference type="AlphaFoldDB" id="A0A9W6WJE1"/>
<feature type="compositionally biased region" description="Basic and acidic residues" evidence="2">
    <location>
        <begin position="1"/>
        <end position="10"/>
    </location>
</feature>
<keyword evidence="5" id="KW-1185">Reference proteome</keyword>
<evidence type="ECO:0000313" key="4">
    <source>
        <dbReference type="EMBL" id="GME73871.1"/>
    </source>
</evidence>
<proteinExistence type="predicted"/>
<keyword evidence="3" id="KW-1133">Transmembrane helix</keyword>
<dbReference type="Proteomes" id="UP001165120">
    <property type="component" value="Unassembled WGS sequence"/>
</dbReference>
<feature type="region of interest" description="Disordered" evidence="2">
    <location>
        <begin position="1"/>
        <end position="62"/>
    </location>
</feature>
<evidence type="ECO:0000256" key="3">
    <source>
        <dbReference type="SAM" id="Phobius"/>
    </source>
</evidence>
<feature type="coiled-coil region" evidence="1">
    <location>
        <begin position="358"/>
        <end position="396"/>
    </location>
</feature>
<organism evidence="4 5">
    <name type="scientific">Candida boidinii</name>
    <name type="common">Yeast</name>
    <dbReference type="NCBI Taxonomy" id="5477"/>
    <lineage>
        <taxon>Eukaryota</taxon>
        <taxon>Fungi</taxon>
        <taxon>Dikarya</taxon>
        <taxon>Ascomycota</taxon>
        <taxon>Saccharomycotina</taxon>
        <taxon>Pichiomycetes</taxon>
        <taxon>Pichiales</taxon>
        <taxon>Pichiaceae</taxon>
        <taxon>Ogataea</taxon>
        <taxon>Ogataea/Candida clade</taxon>
    </lineage>
</organism>
<evidence type="ECO:0000256" key="2">
    <source>
        <dbReference type="SAM" id="MobiDB-lite"/>
    </source>
</evidence>
<keyword evidence="3" id="KW-0812">Transmembrane</keyword>
<name>A0A9W6WJE1_CANBO</name>
<reference evidence="4" key="1">
    <citation type="submission" date="2023-04" db="EMBL/GenBank/DDBJ databases">
        <title>Candida boidinii NBRC 10035.</title>
        <authorList>
            <person name="Ichikawa N."/>
            <person name="Sato H."/>
            <person name="Tonouchi N."/>
        </authorList>
    </citation>
    <scope>NUCLEOTIDE SEQUENCE</scope>
    <source>
        <strain evidence="4">NBRC 10035</strain>
    </source>
</reference>
<accession>A0A9W6WJE1</accession>
<sequence length="514" mass="60053">MESVEFRDADSIQPELNVPEDQEEKKIVLQDQDQDQEEIHINDYADTNGKQQSRGKLPGTEDSIYFTNEDDELEQVQGKGQGKEEFENMEPVKVRFSDGSTKFIGGTSYDTLEDEDEYEDEDEIILIDQLSTSSIKYQFKFENPVTNETKIVELSSQQCIIVDNGIDQPYLLINKSGKKLLNKLDKLGFLIIYMNNSQQPSNGITNISTNETTQIANANNEININDGNNGNSIINFLSLIIKGLVHIVTRGTISRVFKLLWILLKNSIYFIVLYINSSNKFYSYFILVLSILYCGLQTEYFETIEEIVNLDFPNNERKLRILNSLGLLKSKSLLIKERFKKIPDVIIYWCVCMNNEINEKYFMKNEEKDEDKEELEDELNDSYEDDELNLNEIEDKDKDKDMRDKRQKLIKLIIKLIIIGFKNILLFFLTLLPNTFLQYIEKINEFEDLIFKLKFKKLEKIENFENEFNLKFDEFGDLHKVEQVNEVNENDEVNDQVNDQAVNENLLNEEINQL</sequence>